<feature type="transmembrane region" description="Helical" evidence="1">
    <location>
        <begin position="23"/>
        <end position="45"/>
    </location>
</feature>
<keyword evidence="1" id="KW-0812">Transmembrane</keyword>
<keyword evidence="3" id="KW-1185">Reference proteome</keyword>
<feature type="transmembrane region" description="Helical" evidence="1">
    <location>
        <begin position="95"/>
        <end position="116"/>
    </location>
</feature>
<reference evidence="2 3" key="1">
    <citation type="journal article" date="2014" name="Int. J. Syst. Evol. Microbiol.">
        <title>Lysinibacillus halotolerans sp. nov., isolated from saline-alkaline soil.</title>
        <authorList>
            <person name="Kong D."/>
            <person name="Wang Y."/>
            <person name="Zhao B."/>
            <person name="Li Y."/>
            <person name="Song J."/>
            <person name="Zhai Y."/>
            <person name="Zhang C."/>
            <person name="Wang H."/>
            <person name="Chen X."/>
            <person name="Zhao B."/>
            <person name="Ruan Z."/>
        </authorList>
    </citation>
    <scope>NUCLEOTIDE SEQUENCE [LARGE SCALE GENOMIC DNA]</scope>
    <source>
        <strain evidence="2 3">MCCC 1A12703</strain>
    </source>
</reference>
<dbReference type="Proteomes" id="UP000279909">
    <property type="component" value="Unassembled WGS sequence"/>
</dbReference>
<gene>
    <name evidence="2" type="ORF">EC501_16550</name>
</gene>
<evidence type="ECO:0000313" key="3">
    <source>
        <dbReference type="Proteomes" id="UP000279909"/>
    </source>
</evidence>
<name>A0A3M8H462_9BACI</name>
<sequence length="119" mass="12921">MIIGGFLGIYLIGKETGDYPVELMLPITIGVIGGLTVFLIISKWSQKRRGNVPEIDERTLKNLQKYFLGALYFILIGSGAALLIAYAMGVKTIETGLLILCLGGVYLITIAGVFVVKRI</sequence>
<organism evidence="2 3">
    <name type="scientific">Lysinibacillus halotolerans</name>
    <dbReference type="NCBI Taxonomy" id="1368476"/>
    <lineage>
        <taxon>Bacteria</taxon>
        <taxon>Bacillati</taxon>
        <taxon>Bacillota</taxon>
        <taxon>Bacilli</taxon>
        <taxon>Bacillales</taxon>
        <taxon>Bacillaceae</taxon>
        <taxon>Lysinibacillus</taxon>
    </lineage>
</organism>
<dbReference type="OrthoDB" id="2868461at2"/>
<protein>
    <recommendedName>
        <fullName evidence="4">DUF2178 domain-containing protein</fullName>
    </recommendedName>
</protein>
<proteinExistence type="predicted"/>
<dbReference type="EMBL" id="RHLQ01000061">
    <property type="protein sequence ID" value="RNC97203.1"/>
    <property type="molecule type" value="Genomic_DNA"/>
</dbReference>
<feature type="transmembrane region" description="Helical" evidence="1">
    <location>
        <begin position="66"/>
        <end position="89"/>
    </location>
</feature>
<evidence type="ECO:0008006" key="4">
    <source>
        <dbReference type="Google" id="ProtNLM"/>
    </source>
</evidence>
<keyword evidence="1" id="KW-0472">Membrane</keyword>
<evidence type="ECO:0000313" key="2">
    <source>
        <dbReference type="EMBL" id="RNC97203.1"/>
    </source>
</evidence>
<dbReference type="AlphaFoldDB" id="A0A3M8H462"/>
<accession>A0A3M8H462</accession>
<evidence type="ECO:0000256" key="1">
    <source>
        <dbReference type="SAM" id="Phobius"/>
    </source>
</evidence>
<comment type="caution">
    <text evidence="2">The sequence shown here is derived from an EMBL/GenBank/DDBJ whole genome shotgun (WGS) entry which is preliminary data.</text>
</comment>
<keyword evidence="1" id="KW-1133">Transmembrane helix</keyword>